<feature type="compositionally biased region" description="Pro residues" evidence="1">
    <location>
        <begin position="511"/>
        <end position="521"/>
    </location>
</feature>
<feature type="transmembrane region" description="Helical" evidence="2">
    <location>
        <begin position="198"/>
        <end position="224"/>
    </location>
</feature>
<gene>
    <name evidence="3" type="ORF">QUG98_13305</name>
</gene>
<proteinExistence type="predicted"/>
<organism evidence="3 4">
    <name type="scientific">Curtobacterium subtropicum</name>
    <dbReference type="NCBI Taxonomy" id="3055138"/>
    <lineage>
        <taxon>Bacteria</taxon>
        <taxon>Bacillati</taxon>
        <taxon>Actinomycetota</taxon>
        <taxon>Actinomycetes</taxon>
        <taxon>Micrococcales</taxon>
        <taxon>Microbacteriaceae</taxon>
        <taxon>Curtobacterium</taxon>
    </lineage>
</organism>
<accession>A0ABT7TIL1</accession>
<feature type="transmembrane region" description="Helical" evidence="2">
    <location>
        <begin position="143"/>
        <end position="161"/>
    </location>
</feature>
<keyword evidence="2" id="KW-1133">Transmembrane helix</keyword>
<feature type="transmembrane region" description="Helical" evidence="2">
    <location>
        <begin position="7"/>
        <end position="35"/>
    </location>
</feature>
<feature type="transmembrane region" description="Helical" evidence="2">
    <location>
        <begin position="236"/>
        <end position="254"/>
    </location>
</feature>
<feature type="transmembrane region" description="Helical" evidence="2">
    <location>
        <begin position="261"/>
        <end position="282"/>
    </location>
</feature>
<feature type="compositionally biased region" description="Basic and acidic residues" evidence="1">
    <location>
        <begin position="637"/>
        <end position="647"/>
    </location>
</feature>
<evidence type="ECO:0000256" key="2">
    <source>
        <dbReference type="SAM" id="Phobius"/>
    </source>
</evidence>
<feature type="transmembrane region" description="Helical" evidence="2">
    <location>
        <begin position="116"/>
        <end position="137"/>
    </location>
</feature>
<dbReference type="InterPro" id="IPR045931">
    <property type="entry name" value="DUF6350"/>
</dbReference>
<dbReference type="Proteomes" id="UP001235720">
    <property type="component" value="Unassembled WGS sequence"/>
</dbReference>
<keyword evidence="2" id="KW-0472">Membrane</keyword>
<feature type="transmembrane region" description="Helical" evidence="2">
    <location>
        <begin position="378"/>
        <end position="399"/>
    </location>
</feature>
<keyword evidence="2" id="KW-0812">Transmembrane</keyword>
<reference evidence="3 4" key="1">
    <citation type="submission" date="2023-06" db="EMBL/GenBank/DDBJ databases">
        <authorList>
            <person name="Feng G."/>
            <person name="Li J."/>
            <person name="Zhu H."/>
        </authorList>
    </citation>
    <scope>NUCLEOTIDE SEQUENCE [LARGE SCALE GENOMIC DNA]</scope>
    <source>
        <strain evidence="3 4">RHCJP20</strain>
    </source>
</reference>
<keyword evidence="4" id="KW-1185">Reference proteome</keyword>
<feature type="compositionally biased region" description="Basic and acidic residues" evidence="1">
    <location>
        <begin position="550"/>
        <end position="565"/>
    </location>
</feature>
<dbReference type="Pfam" id="PF19877">
    <property type="entry name" value="DUF6350"/>
    <property type="match status" value="1"/>
</dbReference>
<name>A0ABT7TIL1_9MICO</name>
<feature type="region of interest" description="Disordered" evidence="1">
    <location>
        <begin position="472"/>
        <end position="719"/>
    </location>
</feature>
<feature type="transmembrane region" description="Helical" evidence="2">
    <location>
        <begin position="342"/>
        <end position="366"/>
    </location>
</feature>
<feature type="compositionally biased region" description="Basic and acidic residues" evidence="1">
    <location>
        <begin position="606"/>
        <end position="629"/>
    </location>
</feature>
<feature type="compositionally biased region" description="Basic and acidic residues" evidence="1">
    <location>
        <begin position="667"/>
        <end position="684"/>
    </location>
</feature>
<feature type="transmembrane region" description="Helical" evidence="2">
    <location>
        <begin position="302"/>
        <end position="322"/>
    </location>
</feature>
<dbReference type="EMBL" id="JAUCMM010000010">
    <property type="protein sequence ID" value="MDM7889430.1"/>
    <property type="molecule type" value="Genomic_DNA"/>
</dbReference>
<comment type="caution">
    <text evidence="3">The sequence shown here is derived from an EMBL/GenBank/DDBJ whole genome shotgun (WGS) entry which is preliminary data.</text>
</comment>
<dbReference type="RefSeq" id="WP_289471021.1">
    <property type="nucleotide sequence ID" value="NZ_JAUCMM010000010.1"/>
</dbReference>
<evidence type="ECO:0000313" key="3">
    <source>
        <dbReference type="EMBL" id="MDM7889430.1"/>
    </source>
</evidence>
<feature type="transmembrane region" description="Helical" evidence="2">
    <location>
        <begin position="83"/>
        <end position="104"/>
    </location>
</feature>
<protein>
    <submittedName>
        <fullName evidence="3">DUF6350 family protein</fullName>
    </submittedName>
</protein>
<evidence type="ECO:0000256" key="1">
    <source>
        <dbReference type="SAM" id="MobiDB-lite"/>
    </source>
</evidence>
<evidence type="ECO:0000313" key="4">
    <source>
        <dbReference type="Proteomes" id="UP001235720"/>
    </source>
</evidence>
<sequence>MNRLGTALLAAVEAIVTVGVGVGIALVPLTLLWGFEYGLQIDWDVFWKAAGSVWLVGHGVDVTFRLGSDVAGASGVQGAADPIHVTLAALGFAVVTAWLGGRAGRRFAETEHRTTGLLVGTAAVALLGLAVALSSTSAASDPVVWQTVVLPALWFAVPALVTSEVCRVRRGLPADPLTRRVLDQVDRIPVLWRTVAGFALRAGTAVTAVVVAAAGVVVAFLLVTSFAEVIALYERSHAGIVGGIALTVGQLAFLPDFVGWAVAWLVGPGFAIGTGSSVSPIGTSLGPIPGVPVFGALPASGHTFGLLGVLVPVVAGFVVGGLMRPALVRALGADDTPLRRALAGVATGVVAGLLTGVATGLTSGSLGPGRLAEAGPDGLLVGLLAALEVGLPAAVALAVGSDLVRLPERSWGRERWVEAGDGAAPDDSTARAAAEAAADDVRAGSLVAALDDAGAGRSSAPHRFTVTEAHDSVTHATASSAAGPHHGDDQPTETITDDEPATADAAADPARPTPTPTPAPAPALALGTDRAPAADEPARRAAAPSVSEPEPEREQQREPERDRVPVAEPDDVPLPDWARTDAVAAERVAPGPAPRTQPSRGGVSGLRDRLRGAAGDVRARAGELRDRVGSSHAPHSSNDRSERDETLPHAPGTEQQPAFPWSTEEFVAGRDDADGSRDAEDTRRARTASTPTGAGARWDQTDQIAEDELPWWRRPKHDA</sequence>